<feature type="compositionally biased region" description="Low complexity" evidence="1">
    <location>
        <begin position="15"/>
        <end position="30"/>
    </location>
</feature>
<feature type="region of interest" description="Disordered" evidence="1">
    <location>
        <begin position="1"/>
        <end position="58"/>
    </location>
</feature>
<dbReference type="Proteomes" id="UP000324800">
    <property type="component" value="Unassembled WGS sequence"/>
</dbReference>
<gene>
    <name evidence="2" type="ORF">EZS28_029696</name>
</gene>
<accession>A0A5J4UX12</accession>
<reference evidence="2 3" key="1">
    <citation type="submission" date="2019-03" db="EMBL/GenBank/DDBJ databases">
        <title>Single cell metagenomics reveals metabolic interactions within the superorganism composed of flagellate Streblomastix strix and complex community of Bacteroidetes bacteria on its surface.</title>
        <authorList>
            <person name="Treitli S.C."/>
            <person name="Kolisko M."/>
            <person name="Husnik F."/>
            <person name="Keeling P."/>
            <person name="Hampl V."/>
        </authorList>
    </citation>
    <scope>NUCLEOTIDE SEQUENCE [LARGE SCALE GENOMIC DNA]</scope>
    <source>
        <strain evidence="2">ST1C</strain>
    </source>
</reference>
<evidence type="ECO:0000313" key="2">
    <source>
        <dbReference type="EMBL" id="KAA6374774.1"/>
    </source>
</evidence>
<feature type="compositionally biased region" description="Low complexity" evidence="1">
    <location>
        <begin position="39"/>
        <end position="56"/>
    </location>
</feature>
<feature type="compositionally biased region" description="Basic and acidic residues" evidence="1">
    <location>
        <begin position="1"/>
        <end position="13"/>
    </location>
</feature>
<comment type="caution">
    <text evidence="2">The sequence shown here is derived from an EMBL/GenBank/DDBJ whole genome shotgun (WGS) entry which is preliminary data.</text>
</comment>
<name>A0A5J4UX12_9EUKA</name>
<proteinExistence type="predicted"/>
<sequence length="180" mass="21372">MEKERQIEFDKKQLAKNQQQFQPQQSQMEKTQNQQLNTPHKPSSPHLQQHSPSPSLEETLAILRTIYPGVPRVYKERNPEPKEPKLQQYAGLMDVTDKFHEIIKPIVEEERKKLKAMLPVQNKHFPNKDDHFFFFPPKNYRLTPIPRPKDLNLSEEQWEQFDGDVRQGVVPLLFLTKRQP</sequence>
<evidence type="ECO:0000256" key="1">
    <source>
        <dbReference type="SAM" id="MobiDB-lite"/>
    </source>
</evidence>
<evidence type="ECO:0000313" key="3">
    <source>
        <dbReference type="Proteomes" id="UP000324800"/>
    </source>
</evidence>
<dbReference type="EMBL" id="SNRW01011724">
    <property type="protein sequence ID" value="KAA6374774.1"/>
    <property type="molecule type" value="Genomic_DNA"/>
</dbReference>
<organism evidence="2 3">
    <name type="scientific">Streblomastix strix</name>
    <dbReference type="NCBI Taxonomy" id="222440"/>
    <lineage>
        <taxon>Eukaryota</taxon>
        <taxon>Metamonada</taxon>
        <taxon>Preaxostyla</taxon>
        <taxon>Oxymonadida</taxon>
        <taxon>Streblomastigidae</taxon>
        <taxon>Streblomastix</taxon>
    </lineage>
</organism>
<protein>
    <submittedName>
        <fullName evidence="2">Uncharacterized protein</fullName>
    </submittedName>
</protein>
<dbReference type="AlphaFoldDB" id="A0A5J4UX12"/>